<dbReference type="SUPFAM" id="SSF89550">
    <property type="entry name" value="PHP domain-like"/>
    <property type="match status" value="1"/>
</dbReference>
<feature type="domain" description="Polymerase/histidinol phosphatase N-terminal" evidence="2">
    <location>
        <begin position="3"/>
        <end position="73"/>
    </location>
</feature>
<sequence>MKFDLHCHTKEGSLDSRVSVREFVHKFMALGFDGFMISDHNSYKGCKAWDAIKDDPRYRNFCVIRGIEYDTKDAGHILVIMPDGLYLRILSIRGMRCSKLIKIVHFFGGILGPAHPFGVASSSLMGFKNMNMRLMRKFDFIETFNTCESPESNRRAAILAEDCGVPTFAGSDSHVSEYIGMACTEIDADIRCNNDLIAAVKSGTKITAGGTERGESKKAKKKEHWIGILSFKLYNRGIAKLISPYRKIKRRTLLRPIVHNNVRHIRRKKNTDIRKYVVRNRYNNDSNKKMSG</sequence>
<dbReference type="InterPro" id="IPR016195">
    <property type="entry name" value="Pol/histidinol_Pase-like"/>
</dbReference>
<evidence type="ECO:0000313" key="3">
    <source>
        <dbReference type="EMBL" id="HIU96829.1"/>
    </source>
</evidence>
<dbReference type="EMBL" id="DVOB01000193">
    <property type="protein sequence ID" value="HIU96829.1"/>
    <property type="molecule type" value="Genomic_DNA"/>
</dbReference>
<reference evidence="3" key="2">
    <citation type="journal article" date="2021" name="PeerJ">
        <title>Extensive microbial diversity within the chicken gut microbiome revealed by metagenomics and culture.</title>
        <authorList>
            <person name="Gilroy R."/>
            <person name="Ravi A."/>
            <person name="Getino M."/>
            <person name="Pursley I."/>
            <person name="Horton D.L."/>
            <person name="Alikhan N.F."/>
            <person name="Baker D."/>
            <person name="Gharbi K."/>
            <person name="Hall N."/>
            <person name="Watson M."/>
            <person name="Adriaenssens E.M."/>
            <person name="Foster-Nyarko E."/>
            <person name="Jarju S."/>
            <person name="Secka A."/>
            <person name="Antonio M."/>
            <person name="Oren A."/>
            <person name="Chaudhuri R.R."/>
            <person name="La Ragione R."/>
            <person name="Hildebrand F."/>
            <person name="Pallen M.J."/>
        </authorList>
    </citation>
    <scope>NUCLEOTIDE SEQUENCE</scope>
    <source>
        <strain evidence="3">ChiSjej4B22-8349</strain>
    </source>
</reference>
<accession>A0A9D1N8P2</accession>
<dbReference type="PANTHER" id="PTHR42924:SF3">
    <property type="entry name" value="POLYMERASE_HISTIDINOL PHOSPHATASE N-TERMINAL DOMAIN-CONTAINING PROTEIN"/>
    <property type="match status" value="1"/>
</dbReference>
<dbReference type="GO" id="GO:0004534">
    <property type="term" value="F:5'-3' RNA exonuclease activity"/>
    <property type="evidence" value="ECO:0007669"/>
    <property type="project" value="TreeGrafter"/>
</dbReference>
<gene>
    <name evidence="3" type="ORF">IAD25_09040</name>
</gene>
<dbReference type="InterPro" id="IPR052018">
    <property type="entry name" value="PHP_domain"/>
</dbReference>
<dbReference type="AlphaFoldDB" id="A0A9D1N8P2"/>
<dbReference type="InterPro" id="IPR003141">
    <property type="entry name" value="Pol/His_phosphatase_N"/>
</dbReference>
<dbReference type="Gene3D" id="3.20.20.140">
    <property type="entry name" value="Metal-dependent hydrolases"/>
    <property type="match status" value="1"/>
</dbReference>
<keyword evidence="1" id="KW-0812">Transmembrane</keyword>
<comment type="caution">
    <text evidence="3">The sequence shown here is derived from an EMBL/GenBank/DDBJ whole genome shotgun (WGS) entry which is preliminary data.</text>
</comment>
<proteinExistence type="predicted"/>
<protein>
    <submittedName>
        <fullName evidence="3">PHP domain-containing protein</fullName>
    </submittedName>
</protein>
<dbReference type="SMART" id="SM00481">
    <property type="entry name" value="POLIIIAc"/>
    <property type="match status" value="1"/>
</dbReference>
<reference evidence="3" key="1">
    <citation type="submission" date="2020-10" db="EMBL/GenBank/DDBJ databases">
        <authorList>
            <person name="Gilroy R."/>
        </authorList>
    </citation>
    <scope>NUCLEOTIDE SEQUENCE</scope>
    <source>
        <strain evidence="3">ChiSjej4B22-8349</strain>
    </source>
</reference>
<keyword evidence="1" id="KW-0472">Membrane</keyword>
<dbReference type="PANTHER" id="PTHR42924">
    <property type="entry name" value="EXONUCLEASE"/>
    <property type="match status" value="1"/>
</dbReference>
<dbReference type="Proteomes" id="UP000824130">
    <property type="component" value="Unassembled WGS sequence"/>
</dbReference>
<keyword evidence="1" id="KW-1133">Transmembrane helix</keyword>
<evidence type="ECO:0000313" key="4">
    <source>
        <dbReference type="Proteomes" id="UP000824130"/>
    </source>
</evidence>
<name>A0A9D1N8P2_9FIRM</name>
<dbReference type="CDD" id="cd07432">
    <property type="entry name" value="PHP_HisPPase"/>
    <property type="match status" value="1"/>
</dbReference>
<evidence type="ECO:0000259" key="2">
    <source>
        <dbReference type="SMART" id="SM00481"/>
    </source>
</evidence>
<evidence type="ECO:0000256" key="1">
    <source>
        <dbReference type="SAM" id="Phobius"/>
    </source>
</evidence>
<organism evidence="3 4">
    <name type="scientific">Candidatus Allocopromorpha excrementipullorum</name>
    <dbReference type="NCBI Taxonomy" id="2840743"/>
    <lineage>
        <taxon>Bacteria</taxon>
        <taxon>Bacillati</taxon>
        <taxon>Bacillota</taxon>
        <taxon>Clostridia</taxon>
        <taxon>Eubacteriales</taxon>
        <taxon>Eubacteriaceae</taxon>
        <taxon>Eubacteriaceae incertae sedis</taxon>
        <taxon>Candidatus Allocopromorpha</taxon>
    </lineage>
</organism>
<dbReference type="Pfam" id="PF13263">
    <property type="entry name" value="PHP_C"/>
    <property type="match status" value="1"/>
</dbReference>
<dbReference type="GO" id="GO:0035312">
    <property type="term" value="F:5'-3' DNA exonuclease activity"/>
    <property type="evidence" value="ECO:0007669"/>
    <property type="project" value="TreeGrafter"/>
</dbReference>
<feature type="transmembrane region" description="Helical" evidence="1">
    <location>
        <begin position="103"/>
        <end position="127"/>
    </location>
</feature>